<dbReference type="Gene3D" id="1.10.3730.20">
    <property type="match status" value="1"/>
</dbReference>
<evidence type="ECO:0000259" key="2">
    <source>
        <dbReference type="Pfam" id="PF00892"/>
    </source>
</evidence>
<feature type="domain" description="EamA" evidence="2">
    <location>
        <begin position="152"/>
        <end position="284"/>
    </location>
</feature>
<feature type="domain" description="EamA" evidence="2">
    <location>
        <begin position="13"/>
        <end position="138"/>
    </location>
</feature>
<dbReference type="GO" id="GO:0016020">
    <property type="term" value="C:membrane"/>
    <property type="evidence" value="ECO:0007669"/>
    <property type="project" value="InterPro"/>
</dbReference>
<dbReference type="OrthoDB" id="9795732at2"/>
<feature type="transmembrane region" description="Helical" evidence="1">
    <location>
        <begin position="242"/>
        <end position="260"/>
    </location>
</feature>
<name>A0A420WH86_9PROT</name>
<gene>
    <name evidence="3" type="ORF">BCL74_2316</name>
</gene>
<dbReference type="Pfam" id="PF00892">
    <property type="entry name" value="EamA"/>
    <property type="match status" value="2"/>
</dbReference>
<feature type="transmembrane region" description="Helical" evidence="1">
    <location>
        <begin position="182"/>
        <end position="200"/>
    </location>
</feature>
<evidence type="ECO:0000313" key="3">
    <source>
        <dbReference type="EMBL" id="RKQ70370.1"/>
    </source>
</evidence>
<sequence length="301" mass="31759">MTPTVKATLIGGTAVLMWATLALFTTLTGRVPPFLLVALAFAVASAMIAVKWAFYRQNPLSYLRQPWPVWLLGVGGLFGYHFFYFLALRNAPPVEAGLIAYLWPLLIVLFSSLLPGERLRWWHLAGALAGLAGAALLVTGGGKVAFRADHMLGYLAAIACAFTWSGYSVLSRFVKSVPTDTVGGFCAASAVLGFACHLIFEETVLPASALEWLAVLALGLGPVGLAFFTWDHGVKHGDIKALGAASYAAPLLSTILLVLFGMGAATWVLAAACVLIVGGAVLASKDMFARPAVPPDIAEKP</sequence>
<feature type="transmembrane region" description="Helical" evidence="1">
    <location>
        <begin position="67"/>
        <end position="86"/>
    </location>
</feature>
<feature type="transmembrane region" description="Helical" evidence="1">
    <location>
        <begin position="151"/>
        <end position="170"/>
    </location>
</feature>
<dbReference type="InterPro" id="IPR000620">
    <property type="entry name" value="EamA_dom"/>
</dbReference>
<dbReference type="Proteomes" id="UP000277424">
    <property type="component" value="Unassembled WGS sequence"/>
</dbReference>
<dbReference type="AlphaFoldDB" id="A0A420WH86"/>
<dbReference type="PANTHER" id="PTHR22911:SF76">
    <property type="entry name" value="EAMA DOMAIN-CONTAINING PROTEIN"/>
    <property type="match status" value="1"/>
</dbReference>
<organism evidence="3 4">
    <name type="scientific">Oceanibaculum indicum</name>
    <dbReference type="NCBI Taxonomy" id="526216"/>
    <lineage>
        <taxon>Bacteria</taxon>
        <taxon>Pseudomonadati</taxon>
        <taxon>Pseudomonadota</taxon>
        <taxon>Alphaproteobacteria</taxon>
        <taxon>Rhodospirillales</taxon>
        <taxon>Oceanibaculaceae</taxon>
        <taxon>Oceanibaculum</taxon>
    </lineage>
</organism>
<feature type="transmembrane region" description="Helical" evidence="1">
    <location>
        <begin position="34"/>
        <end position="55"/>
    </location>
</feature>
<reference evidence="3 4" key="1">
    <citation type="submission" date="2018-10" db="EMBL/GenBank/DDBJ databases">
        <title>Comparative analysis of microorganisms from saline springs in Andes Mountain Range, Colombia.</title>
        <authorList>
            <person name="Rubin E."/>
        </authorList>
    </citation>
    <scope>NUCLEOTIDE SEQUENCE [LARGE SCALE GENOMIC DNA]</scope>
    <source>
        <strain evidence="3 4">USBA 36</strain>
    </source>
</reference>
<dbReference type="InterPro" id="IPR037185">
    <property type="entry name" value="EmrE-like"/>
</dbReference>
<feature type="transmembrane region" description="Helical" evidence="1">
    <location>
        <begin position="266"/>
        <end position="283"/>
    </location>
</feature>
<comment type="caution">
    <text evidence="3">The sequence shown here is derived from an EMBL/GenBank/DDBJ whole genome shotgun (WGS) entry which is preliminary data.</text>
</comment>
<keyword evidence="1" id="KW-1133">Transmembrane helix</keyword>
<feature type="transmembrane region" description="Helical" evidence="1">
    <location>
        <begin position="98"/>
        <end position="114"/>
    </location>
</feature>
<dbReference type="EMBL" id="RBIG01000002">
    <property type="protein sequence ID" value="RKQ70370.1"/>
    <property type="molecule type" value="Genomic_DNA"/>
</dbReference>
<evidence type="ECO:0000256" key="1">
    <source>
        <dbReference type="SAM" id="Phobius"/>
    </source>
</evidence>
<dbReference type="SUPFAM" id="SSF103481">
    <property type="entry name" value="Multidrug resistance efflux transporter EmrE"/>
    <property type="match status" value="2"/>
</dbReference>
<proteinExistence type="predicted"/>
<dbReference type="RefSeq" id="WP_121220121.1">
    <property type="nucleotide sequence ID" value="NZ_RBIG01000002.1"/>
</dbReference>
<evidence type="ECO:0000313" key="4">
    <source>
        <dbReference type="Proteomes" id="UP000277424"/>
    </source>
</evidence>
<accession>A0A420WH86</accession>
<feature type="transmembrane region" description="Helical" evidence="1">
    <location>
        <begin position="212"/>
        <end position="230"/>
    </location>
</feature>
<feature type="transmembrane region" description="Helical" evidence="1">
    <location>
        <begin position="7"/>
        <end position="28"/>
    </location>
</feature>
<protein>
    <submittedName>
        <fullName evidence="3">Drug/metabolite transporter (DMT)-like permease</fullName>
    </submittedName>
</protein>
<keyword evidence="1" id="KW-0812">Transmembrane</keyword>
<feature type="transmembrane region" description="Helical" evidence="1">
    <location>
        <begin position="121"/>
        <end position="139"/>
    </location>
</feature>
<dbReference type="PANTHER" id="PTHR22911">
    <property type="entry name" value="ACYL-MALONYL CONDENSING ENZYME-RELATED"/>
    <property type="match status" value="1"/>
</dbReference>
<keyword evidence="1" id="KW-0472">Membrane</keyword>